<evidence type="ECO:0000313" key="8">
    <source>
        <dbReference type="Proteomes" id="UP000199652"/>
    </source>
</evidence>
<dbReference type="EC" id="7.6.2.9" evidence="5"/>
<dbReference type="Gene3D" id="3.40.50.300">
    <property type="entry name" value="P-loop containing nucleotide triphosphate hydrolases"/>
    <property type="match status" value="1"/>
</dbReference>
<gene>
    <name evidence="7" type="ORF">SAMN04488579_103168</name>
</gene>
<evidence type="ECO:0000259" key="6">
    <source>
        <dbReference type="PROSITE" id="PS50893"/>
    </source>
</evidence>
<dbReference type="EMBL" id="FNOU01000003">
    <property type="protein sequence ID" value="SDX55668.1"/>
    <property type="molecule type" value="Genomic_DNA"/>
</dbReference>
<evidence type="ECO:0000256" key="3">
    <source>
        <dbReference type="ARBA" id="ARBA00022741"/>
    </source>
</evidence>
<dbReference type="Proteomes" id="UP000199652">
    <property type="component" value="Unassembled WGS sequence"/>
</dbReference>
<reference evidence="8" key="1">
    <citation type="submission" date="2016-10" db="EMBL/GenBank/DDBJ databases">
        <authorList>
            <person name="Varghese N."/>
            <person name="Submissions S."/>
        </authorList>
    </citation>
    <scope>NUCLEOTIDE SEQUENCE [LARGE SCALE GENOMIC DNA]</scope>
    <source>
        <strain evidence="8">VPI 5359</strain>
    </source>
</reference>
<evidence type="ECO:0000256" key="5">
    <source>
        <dbReference type="ARBA" id="ARBA00066388"/>
    </source>
</evidence>
<keyword evidence="2" id="KW-0813">Transport</keyword>
<dbReference type="PROSITE" id="PS50893">
    <property type="entry name" value="ABC_TRANSPORTER_2"/>
    <property type="match status" value="1"/>
</dbReference>
<dbReference type="OrthoDB" id="9802264at2"/>
<dbReference type="InterPro" id="IPR003593">
    <property type="entry name" value="AAA+_ATPase"/>
</dbReference>
<keyword evidence="8" id="KW-1185">Reference proteome</keyword>
<sequence>MAAPIIAFEHVGKIYGEAEALVDFSLNVFPGEFLTVIGTSGSGKTTFLKMINGLIAPDSGRVEVEGEDIAQVDLIALRRRIGYTIQGVGLFPHMTVAQNIVYVPDLSGLFSPEEKRAQIARLLTLVGLEQDLAGRYPGELSGGQRQRVGIARALAANPHILLMDEPFGAVDEITRRRLQREIKAIHKELGVTIIFITHDIREALKLGDRVAVMDEGCLVQLDTPEALRQAPATPFVADLLGDEGNG</sequence>
<dbReference type="InterPro" id="IPR003439">
    <property type="entry name" value="ABC_transporter-like_ATP-bd"/>
</dbReference>
<evidence type="ECO:0000256" key="4">
    <source>
        <dbReference type="ARBA" id="ARBA00022840"/>
    </source>
</evidence>
<dbReference type="SUPFAM" id="SSF52540">
    <property type="entry name" value="P-loop containing nucleoside triphosphate hydrolases"/>
    <property type="match status" value="1"/>
</dbReference>
<dbReference type="GO" id="GO:0005524">
    <property type="term" value="F:ATP binding"/>
    <property type="evidence" value="ECO:0007669"/>
    <property type="project" value="UniProtKB-KW"/>
</dbReference>
<dbReference type="PROSITE" id="PS00211">
    <property type="entry name" value="ABC_TRANSPORTER_1"/>
    <property type="match status" value="1"/>
</dbReference>
<feature type="domain" description="ABC transporter" evidence="6">
    <location>
        <begin position="6"/>
        <end position="240"/>
    </location>
</feature>
<dbReference type="Pfam" id="PF00005">
    <property type="entry name" value="ABC_tran"/>
    <property type="match status" value="1"/>
</dbReference>
<dbReference type="InterPro" id="IPR017871">
    <property type="entry name" value="ABC_transporter-like_CS"/>
</dbReference>
<keyword evidence="4 7" id="KW-0067">ATP-binding</keyword>
<dbReference type="AlphaFoldDB" id="A0A1H3CP58"/>
<dbReference type="FunFam" id="3.40.50.300:FF:000425">
    <property type="entry name" value="Probable ABC transporter, ATP-binding subunit"/>
    <property type="match status" value="1"/>
</dbReference>
<evidence type="ECO:0000313" key="7">
    <source>
        <dbReference type="EMBL" id="SDX55668.1"/>
    </source>
</evidence>
<dbReference type="GO" id="GO:0015418">
    <property type="term" value="F:ABC-type quaternary ammonium compound transporting activity"/>
    <property type="evidence" value="ECO:0007669"/>
    <property type="project" value="UniProtKB-EC"/>
</dbReference>
<dbReference type="GO" id="GO:0016887">
    <property type="term" value="F:ATP hydrolysis activity"/>
    <property type="evidence" value="ECO:0007669"/>
    <property type="project" value="InterPro"/>
</dbReference>
<evidence type="ECO:0000256" key="2">
    <source>
        <dbReference type="ARBA" id="ARBA00022448"/>
    </source>
</evidence>
<comment type="similarity">
    <text evidence="1">Belongs to the ABC transporter superfamily.</text>
</comment>
<dbReference type="STRING" id="1528.SAMN04488579_103168"/>
<evidence type="ECO:0000256" key="1">
    <source>
        <dbReference type="ARBA" id="ARBA00005417"/>
    </source>
</evidence>
<dbReference type="PANTHER" id="PTHR43117:SF4">
    <property type="entry name" value="OSMOPROTECTANT IMPORT ATP-BINDING PROTEIN OSMV"/>
    <property type="match status" value="1"/>
</dbReference>
<name>A0A1H3CP58_EUBBA</name>
<dbReference type="RefSeq" id="WP_090243475.1">
    <property type="nucleotide sequence ID" value="NZ_FNOU01000003.1"/>
</dbReference>
<accession>A0A1H3CP58</accession>
<keyword evidence="3" id="KW-0547">Nucleotide-binding</keyword>
<dbReference type="PANTHER" id="PTHR43117">
    <property type="entry name" value="OSMOPROTECTANT IMPORT ATP-BINDING PROTEIN OSMV"/>
    <property type="match status" value="1"/>
</dbReference>
<organism evidence="7 8">
    <name type="scientific">Eubacterium barkeri</name>
    <name type="common">Clostridium barkeri</name>
    <dbReference type="NCBI Taxonomy" id="1528"/>
    <lineage>
        <taxon>Bacteria</taxon>
        <taxon>Bacillati</taxon>
        <taxon>Bacillota</taxon>
        <taxon>Clostridia</taxon>
        <taxon>Eubacteriales</taxon>
        <taxon>Eubacteriaceae</taxon>
        <taxon>Eubacterium</taxon>
    </lineage>
</organism>
<dbReference type="SMART" id="SM00382">
    <property type="entry name" value="AAA"/>
    <property type="match status" value="1"/>
</dbReference>
<dbReference type="InterPro" id="IPR027417">
    <property type="entry name" value="P-loop_NTPase"/>
</dbReference>
<proteinExistence type="inferred from homology"/>
<protein>
    <recommendedName>
        <fullName evidence="5">ABC-type quaternary amine transporter</fullName>
        <ecNumber evidence="5">7.6.2.9</ecNumber>
    </recommendedName>
</protein>